<evidence type="ECO:0000313" key="1">
    <source>
        <dbReference type="EMBL" id="CAJ1893328.1"/>
    </source>
</evidence>
<accession>A0AA86RTY8</accession>
<organism evidence="1 2">
    <name type="scientific">Sphenostylis stenocarpa</name>
    <dbReference type="NCBI Taxonomy" id="92480"/>
    <lineage>
        <taxon>Eukaryota</taxon>
        <taxon>Viridiplantae</taxon>
        <taxon>Streptophyta</taxon>
        <taxon>Embryophyta</taxon>
        <taxon>Tracheophyta</taxon>
        <taxon>Spermatophyta</taxon>
        <taxon>Magnoliopsida</taxon>
        <taxon>eudicotyledons</taxon>
        <taxon>Gunneridae</taxon>
        <taxon>Pentapetalae</taxon>
        <taxon>rosids</taxon>
        <taxon>fabids</taxon>
        <taxon>Fabales</taxon>
        <taxon>Fabaceae</taxon>
        <taxon>Papilionoideae</taxon>
        <taxon>50 kb inversion clade</taxon>
        <taxon>NPAAA clade</taxon>
        <taxon>indigoferoid/millettioid clade</taxon>
        <taxon>Phaseoleae</taxon>
        <taxon>Sphenostylis</taxon>
    </lineage>
</organism>
<proteinExistence type="predicted"/>
<dbReference type="Gramene" id="rna-AYBTSS11_LOCUS2962">
    <property type="protein sequence ID" value="CAJ1893328.1"/>
    <property type="gene ID" value="gene-AYBTSS11_LOCUS2962"/>
</dbReference>
<dbReference type="Proteomes" id="UP001189624">
    <property type="component" value="Chromosome 1"/>
</dbReference>
<gene>
    <name evidence="1" type="ORF">AYBTSS11_LOCUS2962</name>
</gene>
<name>A0AA86RTY8_9FABA</name>
<reference evidence="1" key="1">
    <citation type="submission" date="2023-10" db="EMBL/GenBank/DDBJ databases">
        <authorList>
            <person name="Domelevo Entfellner J.-B."/>
        </authorList>
    </citation>
    <scope>NUCLEOTIDE SEQUENCE</scope>
</reference>
<dbReference type="EMBL" id="OY731398">
    <property type="protein sequence ID" value="CAJ1893328.1"/>
    <property type="molecule type" value="Genomic_DNA"/>
</dbReference>
<sequence length="122" mass="13001">MRIHSPNSQAKSCSPFQRPLIKLFCVAETASFTSSSSPTGVKTRKSKIELRLEDGICGGHIIALNIVHLNIGFGVLPVGPGQGQTTKPTAIWASRSSTTGPTQITIGLEMLPICHYCCYSGV</sequence>
<protein>
    <submittedName>
        <fullName evidence="1">Uncharacterized protein</fullName>
    </submittedName>
</protein>
<evidence type="ECO:0000313" key="2">
    <source>
        <dbReference type="Proteomes" id="UP001189624"/>
    </source>
</evidence>
<keyword evidence="2" id="KW-1185">Reference proteome</keyword>
<dbReference type="AlphaFoldDB" id="A0AA86RTY8"/>